<keyword evidence="7" id="KW-1185">Reference proteome</keyword>
<name>M2TM25_9SPHN</name>
<dbReference type="GO" id="GO:0005886">
    <property type="term" value="C:plasma membrane"/>
    <property type="evidence" value="ECO:0007669"/>
    <property type="project" value="TreeGrafter"/>
</dbReference>
<dbReference type="InterPro" id="IPR044751">
    <property type="entry name" value="Ion_transp-like_CBS"/>
</dbReference>
<evidence type="ECO:0000259" key="5">
    <source>
        <dbReference type="PROSITE" id="PS51371"/>
    </source>
</evidence>
<keyword evidence="2" id="KW-0677">Repeat</keyword>
<sequence>MASQPDNQFRPLMRVMKTLLFGRGDASLRDAIEEALEEHEGDTEESSVAGDLSGAERLMLRNLLNFGERKAGDIMVPRGDIIAFAAGGSFPDLVAAFAEAGHSRMPVFSTELDRILGMIHVKDVYNVLAEEGRAADPSLESLLRPVLFVPYAMRVLDLLARMRAGRTHMAIVVDEYGGTDGLVTVEDIVEEIVGDIEDEHDEPEDEPIHALPGGRYEADARLDIEALEERLDTNFTEAVDGEIDTVGGLLFMIAGQVLPVGESIDHPAGWRFEVLAGDERRVERVRVIPVE</sequence>
<dbReference type="PANTHER" id="PTHR22777:SF27">
    <property type="entry name" value="MAGNESIUM AND COBALT EFFLUX PROTEIN CORC"/>
    <property type="match status" value="1"/>
</dbReference>
<dbReference type="GO" id="GO:0050660">
    <property type="term" value="F:flavin adenine dinucleotide binding"/>
    <property type="evidence" value="ECO:0007669"/>
    <property type="project" value="InterPro"/>
</dbReference>
<dbReference type="CDD" id="cd04590">
    <property type="entry name" value="CBS_pair_CorC_HlyC_assoc"/>
    <property type="match status" value="1"/>
</dbReference>
<dbReference type="SMART" id="SM01091">
    <property type="entry name" value="CorC_HlyC"/>
    <property type="match status" value="1"/>
</dbReference>
<feature type="domain" description="CBS" evidence="5">
    <location>
        <begin position="142"/>
        <end position="202"/>
    </location>
</feature>
<dbReference type="PATRIC" id="fig|1234595.3.peg.1834"/>
<proteinExistence type="inferred from homology"/>
<organism evidence="6 7">
    <name type="scientific">Pacificimonas flava</name>
    <dbReference type="NCBI Taxonomy" id="1234595"/>
    <lineage>
        <taxon>Bacteria</taxon>
        <taxon>Pseudomonadati</taxon>
        <taxon>Pseudomonadota</taxon>
        <taxon>Alphaproteobacteria</taxon>
        <taxon>Sphingomonadales</taxon>
        <taxon>Sphingosinicellaceae</taxon>
        <taxon>Pacificimonas</taxon>
    </lineage>
</organism>
<dbReference type="AlphaFoldDB" id="M2TM25"/>
<evidence type="ECO:0000256" key="1">
    <source>
        <dbReference type="ARBA" id="ARBA00006446"/>
    </source>
</evidence>
<dbReference type="PROSITE" id="PS51371">
    <property type="entry name" value="CBS"/>
    <property type="match status" value="2"/>
</dbReference>
<dbReference type="OrthoDB" id="9797674at2"/>
<evidence type="ECO:0000313" key="7">
    <source>
        <dbReference type="Proteomes" id="UP000011717"/>
    </source>
</evidence>
<dbReference type="RefSeq" id="WP_008602094.1">
    <property type="nucleotide sequence ID" value="NZ_AMRV01000005.1"/>
</dbReference>
<evidence type="ECO:0000313" key="6">
    <source>
        <dbReference type="EMBL" id="EMD82791.1"/>
    </source>
</evidence>
<accession>M2TM25</accession>
<dbReference type="Gene3D" id="3.30.465.10">
    <property type="match status" value="1"/>
</dbReference>
<evidence type="ECO:0000256" key="3">
    <source>
        <dbReference type="ARBA" id="ARBA00023122"/>
    </source>
</evidence>
<dbReference type="InterPro" id="IPR036318">
    <property type="entry name" value="FAD-bd_PCMH-like_sf"/>
</dbReference>
<comment type="caution">
    <text evidence="6">The sequence shown here is derived from an EMBL/GenBank/DDBJ whole genome shotgun (WGS) entry which is preliminary data.</text>
</comment>
<dbReference type="InterPro" id="IPR046342">
    <property type="entry name" value="CBS_dom_sf"/>
</dbReference>
<dbReference type="Gene3D" id="3.10.580.10">
    <property type="entry name" value="CBS-domain"/>
    <property type="match status" value="1"/>
</dbReference>
<evidence type="ECO:0000256" key="4">
    <source>
        <dbReference type="PROSITE-ProRule" id="PRU00703"/>
    </source>
</evidence>
<keyword evidence="3 4" id="KW-0129">CBS domain</keyword>
<dbReference type="EMBL" id="AMRV01000005">
    <property type="protein sequence ID" value="EMD82791.1"/>
    <property type="molecule type" value="Genomic_DNA"/>
</dbReference>
<dbReference type="SUPFAM" id="SSF56176">
    <property type="entry name" value="FAD-binding/transporter-associated domain-like"/>
    <property type="match status" value="1"/>
</dbReference>
<reference evidence="6 7" key="1">
    <citation type="journal article" date="2013" name="Genome Announc.">
        <title>Draft Genome Sequence of Strain JLT2015T, Belonging to the Family Sphingomonadaceae of the Alphaproteobacteria.</title>
        <authorList>
            <person name="Tang K."/>
            <person name="Liu K."/>
            <person name="Li S."/>
            <person name="Jiao N."/>
        </authorList>
    </citation>
    <scope>NUCLEOTIDE SEQUENCE [LARGE SCALE GENOMIC DNA]</scope>
    <source>
        <strain evidence="6 7">JLT2015</strain>
    </source>
</reference>
<dbReference type="InterPro" id="IPR016169">
    <property type="entry name" value="FAD-bd_PCMH_sub2"/>
</dbReference>
<dbReference type="PANTHER" id="PTHR22777">
    <property type="entry name" value="HEMOLYSIN-RELATED"/>
    <property type="match status" value="1"/>
</dbReference>
<feature type="domain" description="CBS" evidence="5">
    <location>
        <begin position="75"/>
        <end position="135"/>
    </location>
</feature>
<dbReference type="SUPFAM" id="SSF54631">
    <property type="entry name" value="CBS-domain pair"/>
    <property type="match status" value="1"/>
</dbReference>
<evidence type="ECO:0000256" key="2">
    <source>
        <dbReference type="ARBA" id="ARBA00022737"/>
    </source>
</evidence>
<dbReference type="Pfam" id="PF00571">
    <property type="entry name" value="CBS"/>
    <property type="match status" value="2"/>
</dbReference>
<dbReference type="Proteomes" id="UP000011717">
    <property type="component" value="Unassembled WGS sequence"/>
</dbReference>
<gene>
    <name evidence="6" type="ORF">C725_1831</name>
</gene>
<dbReference type="InterPro" id="IPR000644">
    <property type="entry name" value="CBS_dom"/>
</dbReference>
<dbReference type="InterPro" id="IPR005170">
    <property type="entry name" value="Transptr-assoc_dom"/>
</dbReference>
<dbReference type="Pfam" id="PF03471">
    <property type="entry name" value="CorC_HlyC"/>
    <property type="match status" value="1"/>
</dbReference>
<dbReference type="FunFam" id="3.10.580.10:FF:000002">
    <property type="entry name" value="Magnesium/cobalt efflux protein CorC"/>
    <property type="match status" value="1"/>
</dbReference>
<protein>
    <submittedName>
        <fullName evidence="6">Magnesium and cobalt efflux protein CorC</fullName>
    </submittedName>
</protein>
<comment type="similarity">
    <text evidence="1">Belongs to the UPF0053 family. Hemolysin C subfamily.</text>
</comment>